<gene>
    <name evidence="2" type="ORF">GTW23_11185</name>
</gene>
<name>A0ABT1CRA7_9HYPH</name>
<dbReference type="RefSeq" id="WP_267660892.1">
    <property type="nucleotide sequence ID" value="NZ_JAAAML010000002.1"/>
</dbReference>
<organism evidence="2 3">
    <name type="scientific">Hoeflea alexandrii</name>
    <dbReference type="NCBI Taxonomy" id="288436"/>
    <lineage>
        <taxon>Bacteria</taxon>
        <taxon>Pseudomonadati</taxon>
        <taxon>Pseudomonadota</taxon>
        <taxon>Alphaproteobacteria</taxon>
        <taxon>Hyphomicrobiales</taxon>
        <taxon>Rhizobiaceae</taxon>
        <taxon>Hoeflea</taxon>
    </lineage>
</organism>
<dbReference type="InterPro" id="IPR036108">
    <property type="entry name" value="4pyrrol_syn_uPrphyn_synt_sf"/>
</dbReference>
<sequence>MRVLVTRPEPGGKRTSERLAALGHDPVLMPLFESRVTATAEDLPPVATIRGLIATSARAFAMFGQGDVSGSELCRVPIHVVGPATAQAARDAGFLRITEGGGTAEDLAALIAENAGEGRTADLPEASDGQGVQAYLAGVPRKPVIETALSASGTAYVVLECYEMAEISYSTDILKSRFFSPVPDAVLLYSANAARRFSALCNNHELGKTLDSVRFFCLSSAIAGELEQGWQSRVVVAEHPDEDSLLASMARLG</sequence>
<reference evidence="2 3" key="1">
    <citation type="submission" date="2020-01" db="EMBL/GenBank/DDBJ databases">
        <title>Genomes of bacteria type strains.</title>
        <authorList>
            <person name="Chen J."/>
            <person name="Zhu S."/>
            <person name="Yang J."/>
        </authorList>
    </citation>
    <scope>NUCLEOTIDE SEQUENCE [LARGE SCALE GENOMIC DNA]</scope>
    <source>
        <strain evidence="2 3">DSM 16655</strain>
    </source>
</reference>
<dbReference type="InterPro" id="IPR003754">
    <property type="entry name" value="4pyrrol_synth_uPrphyn_synth"/>
</dbReference>
<keyword evidence="3" id="KW-1185">Reference proteome</keyword>
<dbReference type="Gene3D" id="3.40.50.10090">
    <property type="match status" value="2"/>
</dbReference>
<evidence type="ECO:0000259" key="1">
    <source>
        <dbReference type="Pfam" id="PF02602"/>
    </source>
</evidence>
<accession>A0ABT1CRA7</accession>
<evidence type="ECO:0000313" key="3">
    <source>
        <dbReference type="Proteomes" id="UP001320715"/>
    </source>
</evidence>
<dbReference type="CDD" id="cd06578">
    <property type="entry name" value="HemD"/>
    <property type="match status" value="1"/>
</dbReference>
<dbReference type="EMBL" id="JAAAML010000002">
    <property type="protein sequence ID" value="MCO6408739.1"/>
    <property type="molecule type" value="Genomic_DNA"/>
</dbReference>
<comment type="caution">
    <text evidence="2">The sequence shown here is derived from an EMBL/GenBank/DDBJ whole genome shotgun (WGS) entry which is preliminary data.</text>
</comment>
<dbReference type="Pfam" id="PF02602">
    <property type="entry name" value="HEM4"/>
    <property type="match status" value="1"/>
</dbReference>
<protein>
    <recommendedName>
        <fullName evidence="1">Tetrapyrrole biosynthesis uroporphyrinogen III synthase domain-containing protein</fullName>
    </recommendedName>
</protein>
<dbReference type="Proteomes" id="UP001320715">
    <property type="component" value="Unassembled WGS sequence"/>
</dbReference>
<dbReference type="SUPFAM" id="SSF69618">
    <property type="entry name" value="HemD-like"/>
    <property type="match status" value="1"/>
</dbReference>
<feature type="domain" description="Tetrapyrrole biosynthesis uroporphyrinogen III synthase" evidence="1">
    <location>
        <begin position="14"/>
        <end position="246"/>
    </location>
</feature>
<evidence type="ECO:0000313" key="2">
    <source>
        <dbReference type="EMBL" id="MCO6408739.1"/>
    </source>
</evidence>
<proteinExistence type="predicted"/>